<feature type="domain" description="Transcription regulator PadR N-terminal" evidence="1">
    <location>
        <begin position="8"/>
        <end position="80"/>
    </location>
</feature>
<reference evidence="2" key="1">
    <citation type="submission" date="2022-08" db="EMBL/GenBank/DDBJ databases">
        <title>Nisaea acidiphila sp. nov., isolated from a marine algal debris and emended description of the genus Nisaea Urios et al. 2008.</title>
        <authorList>
            <person name="Kwon K."/>
        </authorList>
    </citation>
    <scope>NUCLEOTIDE SEQUENCE</scope>
    <source>
        <strain evidence="2">MEBiC11861</strain>
    </source>
</reference>
<dbReference type="Pfam" id="PF03551">
    <property type="entry name" value="PadR"/>
    <property type="match status" value="1"/>
</dbReference>
<dbReference type="Gene3D" id="6.10.140.1570">
    <property type="match status" value="1"/>
</dbReference>
<dbReference type="AlphaFoldDB" id="A0A9J7AP43"/>
<evidence type="ECO:0000259" key="1">
    <source>
        <dbReference type="Pfam" id="PF03551"/>
    </source>
</evidence>
<dbReference type="InterPro" id="IPR005149">
    <property type="entry name" value="Tscrpt_reg_PadR_N"/>
</dbReference>
<sequence>MDVKTLCLAVLSQRDATGYEIRKQFAEGPFAHFQKASLGAIYPALTKAAEEGLVTVTAEAQDGRPDKKIYSLTSAGSAALLRACETAPGDDQYRSDLLFQIFFACLQHPERISRLIDKRIAEYEAQIANLTAKEETCAGQPGMDFVRGLGCAIYSAAADYMRQNRGPLLEKLRSETRHAAE</sequence>
<dbReference type="InterPro" id="IPR036390">
    <property type="entry name" value="WH_DNA-bd_sf"/>
</dbReference>
<dbReference type="RefSeq" id="WP_257767708.1">
    <property type="nucleotide sequence ID" value="NZ_CP102480.1"/>
</dbReference>
<dbReference type="EMBL" id="CP102480">
    <property type="protein sequence ID" value="UUX49184.1"/>
    <property type="molecule type" value="Genomic_DNA"/>
</dbReference>
<accession>A0A9J7AP43</accession>
<dbReference type="PANTHER" id="PTHR43252:SF6">
    <property type="entry name" value="NEGATIVE TRANSCRIPTION REGULATOR PADR"/>
    <property type="match status" value="1"/>
</dbReference>
<dbReference type="Gene3D" id="1.10.10.10">
    <property type="entry name" value="Winged helix-like DNA-binding domain superfamily/Winged helix DNA-binding domain"/>
    <property type="match status" value="1"/>
</dbReference>
<keyword evidence="3" id="KW-1185">Reference proteome</keyword>
<evidence type="ECO:0000313" key="2">
    <source>
        <dbReference type="EMBL" id="UUX49184.1"/>
    </source>
</evidence>
<dbReference type="KEGG" id="naci:NUH88_17480"/>
<dbReference type="PANTHER" id="PTHR43252">
    <property type="entry name" value="TRANSCRIPTIONAL REGULATOR YQJI"/>
    <property type="match status" value="1"/>
</dbReference>
<organism evidence="2 3">
    <name type="scientific">Nisaea acidiphila</name>
    <dbReference type="NCBI Taxonomy" id="1862145"/>
    <lineage>
        <taxon>Bacteria</taxon>
        <taxon>Pseudomonadati</taxon>
        <taxon>Pseudomonadota</taxon>
        <taxon>Alphaproteobacteria</taxon>
        <taxon>Rhodospirillales</taxon>
        <taxon>Thalassobaculaceae</taxon>
        <taxon>Nisaea</taxon>
    </lineage>
</organism>
<name>A0A9J7AP43_9PROT</name>
<dbReference type="InterPro" id="IPR036388">
    <property type="entry name" value="WH-like_DNA-bd_sf"/>
</dbReference>
<protein>
    <submittedName>
        <fullName evidence="2">PadR family transcriptional regulator</fullName>
    </submittedName>
</protein>
<evidence type="ECO:0000313" key="3">
    <source>
        <dbReference type="Proteomes" id="UP001060336"/>
    </source>
</evidence>
<dbReference type="Proteomes" id="UP001060336">
    <property type="component" value="Chromosome"/>
</dbReference>
<dbReference type="SUPFAM" id="SSF46785">
    <property type="entry name" value="Winged helix' DNA-binding domain"/>
    <property type="match status" value="1"/>
</dbReference>
<gene>
    <name evidence="2" type="ORF">NUH88_17480</name>
</gene>
<proteinExistence type="predicted"/>